<dbReference type="AlphaFoldDB" id="A0A166HCR5"/>
<dbReference type="SUPFAM" id="SSF81383">
    <property type="entry name" value="F-box domain"/>
    <property type="match status" value="1"/>
</dbReference>
<dbReference type="Gene3D" id="1.20.1280.50">
    <property type="match status" value="1"/>
</dbReference>
<dbReference type="InterPro" id="IPR001810">
    <property type="entry name" value="F-box_dom"/>
</dbReference>
<protein>
    <recommendedName>
        <fullName evidence="1">F-box domain-containing protein</fullName>
    </recommendedName>
</protein>
<dbReference type="OrthoDB" id="3219396at2759"/>
<name>A0A166HCR5_9AGAM</name>
<keyword evidence="3" id="KW-1185">Reference proteome</keyword>
<reference evidence="2 3" key="1">
    <citation type="journal article" date="2016" name="Mol. Biol. Evol.">
        <title>Comparative Genomics of Early-Diverging Mushroom-Forming Fungi Provides Insights into the Origins of Lignocellulose Decay Capabilities.</title>
        <authorList>
            <person name="Nagy L.G."/>
            <person name="Riley R."/>
            <person name="Tritt A."/>
            <person name="Adam C."/>
            <person name="Daum C."/>
            <person name="Floudas D."/>
            <person name="Sun H."/>
            <person name="Yadav J.S."/>
            <person name="Pangilinan J."/>
            <person name="Larsson K.H."/>
            <person name="Matsuura K."/>
            <person name="Barry K."/>
            <person name="Labutti K."/>
            <person name="Kuo R."/>
            <person name="Ohm R.A."/>
            <person name="Bhattacharya S.S."/>
            <person name="Shirouzu T."/>
            <person name="Yoshinaga Y."/>
            <person name="Martin F.M."/>
            <person name="Grigoriev I.V."/>
            <person name="Hibbett D.S."/>
        </authorList>
    </citation>
    <scope>NUCLEOTIDE SEQUENCE [LARGE SCALE GENOMIC DNA]</scope>
    <source>
        <strain evidence="2 3">HHB10207 ss-3</strain>
    </source>
</reference>
<dbReference type="Pfam" id="PF12937">
    <property type="entry name" value="F-box-like"/>
    <property type="match status" value="1"/>
</dbReference>
<organism evidence="2 3">
    <name type="scientific">Sistotremastrum suecicum HHB10207 ss-3</name>
    <dbReference type="NCBI Taxonomy" id="1314776"/>
    <lineage>
        <taxon>Eukaryota</taxon>
        <taxon>Fungi</taxon>
        <taxon>Dikarya</taxon>
        <taxon>Basidiomycota</taxon>
        <taxon>Agaricomycotina</taxon>
        <taxon>Agaricomycetes</taxon>
        <taxon>Sistotremastrales</taxon>
        <taxon>Sistotremastraceae</taxon>
        <taxon>Sistotremastrum</taxon>
    </lineage>
</organism>
<accession>A0A166HCR5</accession>
<sequence>MATLDDLPSEILLHIFSYLDIPDLTALSRLSVRLNTLVLDPALHRSRLLVVTPSRLRHLLFARDGSLRPTIGDLVQWGFMRGLGVERRWRAGSYLYSPQSVHLYENSLRLFRAHVRGVITTHIQTRPADPRSSPHMSSIFPDAELSSPRVSRKLLPTMRRLKWCIQRDNFARHNSGYITEPIVWLRRCGPRLLQEDQRVRLALCPDVKPRLRFFESLNAKPCI</sequence>
<dbReference type="EMBL" id="KV428012">
    <property type="protein sequence ID" value="KZT42573.1"/>
    <property type="molecule type" value="Genomic_DNA"/>
</dbReference>
<evidence type="ECO:0000313" key="2">
    <source>
        <dbReference type="EMBL" id="KZT42573.1"/>
    </source>
</evidence>
<dbReference type="STRING" id="1314776.A0A166HCR5"/>
<dbReference type="SMART" id="SM00256">
    <property type="entry name" value="FBOX"/>
    <property type="match status" value="1"/>
</dbReference>
<dbReference type="InterPro" id="IPR036047">
    <property type="entry name" value="F-box-like_dom_sf"/>
</dbReference>
<evidence type="ECO:0000259" key="1">
    <source>
        <dbReference type="PROSITE" id="PS50181"/>
    </source>
</evidence>
<gene>
    <name evidence="2" type="ORF">SISSUDRAFT_1112473</name>
</gene>
<dbReference type="PROSITE" id="PS50181">
    <property type="entry name" value="FBOX"/>
    <property type="match status" value="1"/>
</dbReference>
<dbReference type="Proteomes" id="UP000076798">
    <property type="component" value="Unassembled WGS sequence"/>
</dbReference>
<proteinExistence type="predicted"/>
<feature type="domain" description="F-box" evidence="1">
    <location>
        <begin position="1"/>
        <end position="47"/>
    </location>
</feature>
<evidence type="ECO:0000313" key="3">
    <source>
        <dbReference type="Proteomes" id="UP000076798"/>
    </source>
</evidence>